<dbReference type="Proteomes" id="UP001230649">
    <property type="component" value="Unassembled WGS sequence"/>
</dbReference>
<keyword evidence="2" id="KW-1185">Reference proteome</keyword>
<organism evidence="1 2">
    <name type="scientific">Naganishia adeliensis</name>
    <dbReference type="NCBI Taxonomy" id="92952"/>
    <lineage>
        <taxon>Eukaryota</taxon>
        <taxon>Fungi</taxon>
        <taxon>Dikarya</taxon>
        <taxon>Basidiomycota</taxon>
        <taxon>Agaricomycotina</taxon>
        <taxon>Tremellomycetes</taxon>
        <taxon>Filobasidiales</taxon>
        <taxon>Filobasidiaceae</taxon>
        <taxon>Naganishia</taxon>
    </lineage>
</organism>
<sequence length="417" mass="43928">MSSSASQAQSPPQLPPSLDASHSSAGPTSSSVVVGNGHGNPPDLPSRPGTFGESMNGEEHQVGYGGQPLPMQNSALSSFSNRYAGYGGYGGHNNSYSGYGGMGSGMGSYGGYGGGMGSYNRFGGGGMYGGGGMDPYNNPTFSSQIQSQTMPAFAVLESLVTAFSSLAQLFESTYAATHSSFFAMVGVADQLGGLKTYLGQVLGVFSLVRLGKKLISWLRGESSASGALGGNAGWAEEWRIGQALDRNGGRGGPRPVPGDKKPSRKPLIWFLVSAVGLPYLMTKLVRLLTELQKRRLENQPQQPGMGGPVPFTPNAGVPAAQPGTTGQPLAFARTVWPFEATSSHELTLKRDEIVAVLQRLDGKTEGGATTTAWWRGRTRDGRVGWFPGNYVELLRRKEESQLDTPPQDTKSGNSFTA</sequence>
<proteinExistence type="predicted"/>
<evidence type="ECO:0000313" key="2">
    <source>
        <dbReference type="Proteomes" id="UP001230649"/>
    </source>
</evidence>
<comment type="caution">
    <text evidence="1">The sequence shown here is derived from an EMBL/GenBank/DDBJ whole genome shotgun (WGS) entry which is preliminary data.</text>
</comment>
<evidence type="ECO:0000313" key="1">
    <source>
        <dbReference type="EMBL" id="KAJ9114172.1"/>
    </source>
</evidence>
<reference evidence="1" key="1">
    <citation type="submission" date="2023-04" db="EMBL/GenBank/DDBJ databases">
        <title>Draft Genome sequencing of Naganishia species isolated from polar environments using Oxford Nanopore Technology.</title>
        <authorList>
            <person name="Leo P."/>
            <person name="Venkateswaran K."/>
        </authorList>
    </citation>
    <scope>NUCLEOTIDE SEQUENCE</scope>
    <source>
        <strain evidence="1">MNA-CCFEE 5262</strain>
    </source>
</reference>
<dbReference type="EMBL" id="JASBWS010000010">
    <property type="protein sequence ID" value="KAJ9114172.1"/>
    <property type="molecule type" value="Genomic_DNA"/>
</dbReference>
<accession>A0ACC2WRB6</accession>
<name>A0ACC2WRB6_9TREE</name>
<gene>
    <name evidence="1" type="ORF">QFC20_001688</name>
</gene>
<protein>
    <submittedName>
        <fullName evidence="1">Uncharacterized protein</fullName>
    </submittedName>
</protein>